<dbReference type="EMBL" id="CAJNYT010003526">
    <property type="protein sequence ID" value="CAF3572625.1"/>
    <property type="molecule type" value="Genomic_DNA"/>
</dbReference>
<evidence type="ECO:0000313" key="3">
    <source>
        <dbReference type="Proteomes" id="UP000663872"/>
    </source>
</evidence>
<accession>A0A818L4S6</accession>
<proteinExistence type="predicted"/>
<dbReference type="SUPFAM" id="SSF69318">
    <property type="entry name" value="Integrin alpha N-terminal domain"/>
    <property type="match status" value="1"/>
</dbReference>
<evidence type="ECO:0000256" key="1">
    <source>
        <dbReference type="ARBA" id="ARBA00022729"/>
    </source>
</evidence>
<gene>
    <name evidence="2" type="ORF">GRG538_LOCUS21301</name>
</gene>
<dbReference type="InterPro" id="IPR013517">
    <property type="entry name" value="FG-GAP"/>
</dbReference>
<evidence type="ECO:0008006" key="4">
    <source>
        <dbReference type="Google" id="ProtNLM"/>
    </source>
</evidence>
<comment type="caution">
    <text evidence="2">The sequence shown here is derived from an EMBL/GenBank/DDBJ whole genome shotgun (WGS) entry which is preliminary data.</text>
</comment>
<dbReference type="AlphaFoldDB" id="A0A818L4S6"/>
<name>A0A818L4S6_9BILA</name>
<dbReference type="PANTHER" id="PTHR46580">
    <property type="entry name" value="SENSOR KINASE-RELATED"/>
    <property type="match status" value="1"/>
</dbReference>
<sequence>MLEPISGYAGGPLLSLEEACEPLLLIVCRLSLYVSRALENSKSHGNSLTRDESAAIRLYTMEWDRVDNMADDIAVINGNEKNVGVLLGYGNGSFAAQTTFPTGMNPWVIAVGDFNNDTRLDIVIANGPNTTISVLLGYGNGTFATQTTFSTSNNPQAVTVGDLNKDNRLDIVAANFDSATVGVFLGYGNGTFANQSTFSTGNSPQSVTVGDFNNDTRLDIAVANDGANSVGILLNICYCCAP</sequence>
<protein>
    <recommendedName>
        <fullName evidence="4">VCBS repeat-containing protein</fullName>
    </recommendedName>
</protein>
<evidence type="ECO:0000313" key="2">
    <source>
        <dbReference type="EMBL" id="CAF3572625.1"/>
    </source>
</evidence>
<dbReference type="Proteomes" id="UP000663872">
    <property type="component" value="Unassembled WGS sequence"/>
</dbReference>
<dbReference type="Pfam" id="PF01839">
    <property type="entry name" value="FG-GAP"/>
    <property type="match status" value="1"/>
</dbReference>
<reference evidence="2" key="1">
    <citation type="submission" date="2021-02" db="EMBL/GenBank/DDBJ databases">
        <authorList>
            <person name="Nowell W R."/>
        </authorList>
    </citation>
    <scope>NUCLEOTIDE SEQUENCE</scope>
</reference>
<dbReference type="Gene3D" id="2.30.30.100">
    <property type="match status" value="3"/>
</dbReference>
<keyword evidence="1" id="KW-0732">Signal</keyword>
<organism evidence="2 3">
    <name type="scientific">Rotaria socialis</name>
    <dbReference type="NCBI Taxonomy" id="392032"/>
    <lineage>
        <taxon>Eukaryota</taxon>
        <taxon>Metazoa</taxon>
        <taxon>Spiralia</taxon>
        <taxon>Gnathifera</taxon>
        <taxon>Rotifera</taxon>
        <taxon>Eurotatoria</taxon>
        <taxon>Bdelloidea</taxon>
        <taxon>Philodinida</taxon>
        <taxon>Philodinidae</taxon>
        <taxon>Rotaria</taxon>
    </lineage>
</organism>
<dbReference type="InterPro" id="IPR028994">
    <property type="entry name" value="Integrin_alpha_N"/>
</dbReference>
<dbReference type="Pfam" id="PF13517">
    <property type="entry name" value="FG-GAP_3"/>
    <property type="match status" value="1"/>
</dbReference>